<dbReference type="PANTHER" id="PTHR18964:SF149">
    <property type="entry name" value="BIFUNCTIONAL UDP-N-ACETYLGLUCOSAMINE 2-EPIMERASE_N-ACETYLMANNOSAMINE KINASE"/>
    <property type="match status" value="1"/>
</dbReference>
<accession>A0A2Z2PAA8</accession>
<evidence type="ECO:0000313" key="2">
    <source>
        <dbReference type="EMBL" id="ASJ76814.1"/>
    </source>
</evidence>
<evidence type="ECO:0000313" key="3">
    <source>
        <dbReference type="Proteomes" id="UP000250079"/>
    </source>
</evidence>
<dbReference type="CDD" id="cd24070">
    <property type="entry name" value="ASKHA_NBD_ROK_AlsK"/>
    <property type="match status" value="1"/>
</dbReference>
<dbReference type="PANTHER" id="PTHR18964">
    <property type="entry name" value="ROK (REPRESSOR, ORF, KINASE) FAMILY"/>
    <property type="match status" value="1"/>
</dbReference>
<dbReference type="OrthoDB" id="9810372at2"/>
<comment type="similarity">
    <text evidence="1">Belongs to the ROK (NagC/XylR) family.</text>
</comment>
<keyword evidence="2" id="KW-0418">Kinase</keyword>
<sequence>MSTEHETGNVVVLDLGGTSLRLGHMRQGVACPDFQRISSDRLRVDNAQQVLVDIIREYATKLELKLDVVVLGLPGMIDRQQDTFTHCNNIPQLEGQGLQASLSAALQCRVILEQDIMLQLLGEWRGGSAQGSPAVFGVYFGTGIGAAYLVDGDPYAQSAAGLQAGHIPIMAQGKPCVCGNTDCIEAYACGHTLLELALKHSCSVENLFIEKDNPALSAELETFVLYQSFMIATLVTLFVPDMIVVGGGIPQMAGYPQDRLISNVRKHLRKPYPADSIKIQWACLGNHSTLQGALALLDLNDPIY</sequence>
<gene>
    <name evidence="2" type="primary">alsK</name>
    <name evidence="2" type="ORF">IMCC3135_33870</name>
</gene>
<keyword evidence="3" id="KW-1185">Reference proteome</keyword>
<name>A0A2Z2PAA8_9GAMM</name>
<dbReference type="EMBL" id="CP018632">
    <property type="protein sequence ID" value="ASJ76814.1"/>
    <property type="molecule type" value="Genomic_DNA"/>
</dbReference>
<keyword evidence="2" id="KW-0808">Transferase</keyword>
<dbReference type="InterPro" id="IPR000600">
    <property type="entry name" value="ROK"/>
</dbReference>
<proteinExistence type="inferred from homology"/>
<dbReference type="Proteomes" id="UP000250079">
    <property type="component" value="Chromosome"/>
</dbReference>
<evidence type="ECO:0000256" key="1">
    <source>
        <dbReference type="ARBA" id="ARBA00006479"/>
    </source>
</evidence>
<dbReference type="EC" id="2.7.1.55" evidence="2"/>
<dbReference type="KEGG" id="gai:IMCC3135_33870"/>
<dbReference type="AlphaFoldDB" id="A0A2Z2PAA8"/>
<organism evidence="2 3">
    <name type="scientific">Granulosicoccus antarcticus IMCC3135</name>
    <dbReference type="NCBI Taxonomy" id="1192854"/>
    <lineage>
        <taxon>Bacteria</taxon>
        <taxon>Pseudomonadati</taxon>
        <taxon>Pseudomonadota</taxon>
        <taxon>Gammaproteobacteria</taxon>
        <taxon>Chromatiales</taxon>
        <taxon>Granulosicoccaceae</taxon>
        <taxon>Granulosicoccus</taxon>
    </lineage>
</organism>
<dbReference type="GO" id="GO:0008787">
    <property type="term" value="F:D-allose kinase activity"/>
    <property type="evidence" value="ECO:0007669"/>
    <property type="project" value="UniProtKB-EC"/>
</dbReference>
<dbReference type="Pfam" id="PF00480">
    <property type="entry name" value="ROK"/>
    <property type="match status" value="1"/>
</dbReference>
<dbReference type="InterPro" id="IPR043129">
    <property type="entry name" value="ATPase_NBD"/>
</dbReference>
<dbReference type="RefSeq" id="WP_088921537.1">
    <property type="nucleotide sequence ID" value="NZ_CP018632.1"/>
</dbReference>
<reference evidence="2 3" key="1">
    <citation type="submission" date="2016-12" db="EMBL/GenBank/DDBJ databases">
        <authorList>
            <person name="Song W.-J."/>
            <person name="Kurnit D.M."/>
        </authorList>
    </citation>
    <scope>NUCLEOTIDE SEQUENCE [LARGE SCALE GENOMIC DNA]</scope>
    <source>
        <strain evidence="2 3">IMCC3135</strain>
    </source>
</reference>
<protein>
    <submittedName>
        <fullName evidence="2">D-allose kinase</fullName>
        <ecNumber evidence="2">2.7.1.55</ecNumber>
    </submittedName>
</protein>
<dbReference type="Gene3D" id="3.30.420.40">
    <property type="match status" value="2"/>
</dbReference>
<dbReference type="SUPFAM" id="SSF53067">
    <property type="entry name" value="Actin-like ATPase domain"/>
    <property type="match status" value="1"/>
</dbReference>